<comment type="caution">
    <text evidence="1">The sequence shown here is derived from an EMBL/GenBank/DDBJ whole genome shotgun (WGS) entry which is preliminary data.</text>
</comment>
<proteinExistence type="predicted"/>
<keyword evidence="2" id="KW-1185">Reference proteome</keyword>
<organism evidence="1 2">
    <name type="scientific">Trypanosoma rangeli</name>
    <dbReference type="NCBI Taxonomy" id="5698"/>
    <lineage>
        <taxon>Eukaryota</taxon>
        <taxon>Discoba</taxon>
        <taxon>Euglenozoa</taxon>
        <taxon>Kinetoplastea</taxon>
        <taxon>Metakinetoplastina</taxon>
        <taxon>Trypanosomatida</taxon>
        <taxon>Trypanosomatidae</taxon>
        <taxon>Trypanosoma</taxon>
        <taxon>Herpetosoma</taxon>
    </lineage>
</organism>
<reference evidence="1 2" key="1">
    <citation type="journal article" date="2018" name="BMC Genomics">
        <title>Genomic comparison of Trypanosoma conorhini and Trypanosoma rangeli to Trypanosoma cruzi strains of high and low virulence.</title>
        <authorList>
            <person name="Bradwell K.R."/>
            <person name="Koparde V.N."/>
            <person name="Matveyev A.V."/>
            <person name="Serrano M.G."/>
            <person name="Alves J.M."/>
            <person name="Parikh H."/>
            <person name="Huang B."/>
            <person name="Lee V."/>
            <person name="Espinosa-Alvarez O."/>
            <person name="Ortiz P.A."/>
            <person name="Costa-Martins A.G."/>
            <person name="Teixeira M.M."/>
            <person name="Buck G.A."/>
        </authorList>
    </citation>
    <scope>NUCLEOTIDE SEQUENCE [LARGE SCALE GENOMIC DNA]</scope>
    <source>
        <strain evidence="1 2">AM80</strain>
    </source>
</reference>
<gene>
    <name evidence="1" type="ORF">TraAM80_00155</name>
</gene>
<sequence>MVPASFQLTEEIMSASCLTKPINGRAGQNMTKRNKEEDGDAIAAVPQAVAAPVLGKSTSMVLFDDASADKLGTWFDDVNEALARCFFFLALLLFAGDVLFSRGTSRSTFLYFVAGV</sequence>
<evidence type="ECO:0000313" key="2">
    <source>
        <dbReference type="Proteomes" id="UP000283634"/>
    </source>
</evidence>
<dbReference type="AlphaFoldDB" id="A0A3S5ISP8"/>
<dbReference type="Proteomes" id="UP000283634">
    <property type="component" value="Unassembled WGS sequence"/>
</dbReference>
<dbReference type="EMBL" id="MKGL01000003">
    <property type="protein sequence ID" value="RNF12612.1"/>
    <property type="molecule type" value="Genomic_DNA"/>
</dbReference>
<name>A0A3S5ISP8_TRYRA</name>
<evidence type="ECO:0000313" key="1">
    <source>
        <dbReference type="EMBL" id="RNF12612.1"/>
    </source>
</evidence>
<dbReference type="RefSeq" id="XP_029242842.1">
    <property type="nucleotide sequence ID" value="XM_029377246.1"/>
</dbReference>
<protein>
    <submittedName>
        <fullName evidence="1">Trypanothione synthetase</fullName>
    </submittedName>
</protein>
<dbReference type="GeneID" id="40324088"/>
<accession>A0A3S5ISP8</accession>